<evidence type="ECO:0000256" key="1">
    <source>
        <dbReference type="SAM" id="SignalP"/>
    </source>
</evidence>
<dbReference type="AlphaFoldDB" id="A0A4U1JEG4"/>
<feature type="chain" id="PRO_5020654790" description="OmpA-like domain-containing protein" evidence="1">
    <location>
        <begin position="18"/>
        <end position="386"/>
    </location>
</feature>
<dbReference type="InterPro" id="IPR036737">
    <property type="entry name" value="OmpA-like_sf"/>
</dbReference>
<feature type="signal peptide" evidence="1">
    <location>
        <begin position="1"/>
        <end position="17"/>
    </location>
</feature>
<dbReference type="Proteomes" id="UP000309215">
    <property type="component" value="Unassembled WGS sequence"/>
</dbReference>
<dbReference type="Gene3D" id="3.30.1330.60">
    <property type="entry name" value="OmpA-like domain"/>
    <property type="match status" value="1"/>
</dbReference>
<evidence type="ECO:0000313" key="3">
    <source>
        <dbReference type="Proteomes" id="UP000309215"/>
    </source>
</evidence>
<protein>
    <recommendedName>
        <fullName evidence="4">OmpA-like domain-containing protein</fullName>
    </recommendedName>
</protein>
<proteinExistence type="predicted"/>
<name>A0A4U1JEG4_9BACT</name>
<accession>A0A4U1JEG4</accession>
<sequence>MKRMLLVALVALASACAPVPRPPILSEVDAVDQGAAAKEARDLAPLAYARAEKHRKEAHAAFEAGDVAGAQLHAEWALAAYAHAHTLARVARAEADAKSTEAELAARQAELSSLDGEQTRAAAEVAALEARIKVARDAQPVAPSGPADAAREKARVAAARSLALEARMLCTAARLLLPEVPAPKADVPAPVGAPTRETLVTELDEAQPIVKKLDESLAQTGPAPIDLATRARSSCLTALTGMRRAMTPVTRAPGAGDALLGEISATRAFSPSRDDRGIVVTLRNLFAGDKLTPAATEQITRLGKLAAQNPRFPLAVVVHQDKEPAAKEQAAVKARADAVAAALRGANAPRVDVVLAGAAAPVVDPAGSDRARNARVEIVFVTPETF</sequence>
<dbReference type="RefSeq" id="WP_136929299.1">
    <property type="nucleotide sequence ID" value="NZ_SSMQ01000011.1"/>
</dbReference>
<evidence type="ECO:0000313" key="2">
    <source>
        <dbReference type="EMBL" id="TKD09190.1"/>
    </source>
</evidence>
<comment type="caution">
    <text evidence="2">The sequence shown here is derived from an EMBL/GenBank/DDBJ whole genome shotgun (WGS) entry which is preliminary data.</text>
</comment>
<dbReference type="SUPFAM" id="SSF103088">
    <property type="entry name" value="OmpA-like"/>
    <property type="match status" value="1"/>
</dbReference>
<gene>
    <name evidence="2" type="ORF">E8A74_13005</name>
</gene>
<dbReference type="OrthoDB" id="5508515at2"/>
<organism evidence="2 3">
    <name type="scientific">Polyangium fumosum</name>
    <dbReference type="NCBI Taxonomy" id="889272"/>
    <lineage>
        <taxon>Bacteria</taxon>
        <taxon>Pseudomonadati</taxon>
        <taxon>Myxococcota</taxon>
        <taxon>Polyangia</taxon>
        <taxon>Polyangiales</taxon>
        <taxon>Polyangiaceae</taxon>
        <taxon>Polyangium</taxon>
    </lineage>
</organism>
<dbReference type="EMBL" id="SSMQ01000011">
    <property type="protein sequence ID" value="TKD09190.1"/>
    <property type="molecule type" value="Genomic_DNA"/>
</dbReference>
<evidence type="ECO:0008006" key="4">
    <source>
        <dbReference type="Google" id="ProtNLM"/>
    </source>
</evidence>
<dbReference type="PROSITE" id="PS51257">
    <property type="entry name" value="PROKAR_LIPOPROTEIN"/>
    <property type="match status" value="1"/>
</dbReference>
<reference evidence="2 3" key="1">
    <citation type="submission" date="2019-04" db="EMBL/GenBank/DDBJ databases">
        <authorList>
            <person name="Li Y."/>
            <person name="Wang J."/>
        </authorList>
    </citation>
    <scope>NUCLEOTIDE SEQUENCE [LARGE SCALE GENOMIC DNA]</scope>
    <source>
        <strain evidence="2 3">DSM 14668</strain>
    </source>
</reference>
<keyword evidence="3" id="KW-1185">Reference proteome</keyword>
<keyword evidence="1" id="KW-0732">Signal</keyword>